<gene>
    <name evidence="1" type="ORF">RCC_10140</name>
</gene>
<protein>
    <submittedName>
        <fullName evidence="1">Uncharacterized protein</fullName>
    </submittedName>
</protein>
<accession>A0A2D3VNE2</accession>
<reference evidence="1 2" key="1">
    <citation type="submission" date="2016-03" db="EMBL/GenBank/DDBJ databases">
        <authorList>
            <person name="Ploux O."/>
        </authorList>
    </citation>
    <scope>NUCLEOTIDE SEQUENCE [LARGE SCALE GENOMIC DNA]</scope>
    <source>
        <strain evidence="1 2">URUG2</strain>
    </source>
</reference>
<evidence type="ECO:0000313" key="2">
    <source>
        <dbReference type="Proteomes" id="UP000225277"/>
    </source>
</evidence>
<dbReference type="AlphaFoldDB" id="A0A2D3VNE2"/>
<dbReference type="STRING" id="112498.A0A2D3VNE2"/>
<dbReference type="RefSeq" id="XP_023631138.1">
    <property type="nucleotide sequence ID" value="XM_023775370.1"/>
</dbReference>
<keyword evidence="2" id="KW-1185">Reference proteome</keyword>
<sequence length="338" mass="38781">MSIPPLISHLPEELLLSIFALLDNKPPSITKSRQEPSLELTWSNIHVLKDISSVSRSWRRITLPLLFRFTRSLDDPTKGIKDEKNFLNFVRKNALNVQSVVLSIRKLEEQDRPPPSQDNVNLDVARFWQTLLRVTNASRIVILAPPAELARLTECTIDLSTEWAFEEMDYHLLELRCEIPSSARSTEQTFDAAVRSQSMPPDRSLNRIAANSILMLKPWSHLALNEGSFLRAYSTYEYFERGPPSLVLSIMNCFAARERHAVSWSSLRSFSYTAILPFADHLDFRAILPHLDELDIQLAPDATSNILNDKSRIGRAQMEDCWQELRAAYRLSESFRIM</sequence>
<dbReference type="Proteomes" id="UP000225277">
    <property type="component" value="Unassembled WGS sequence"/>
</dbReference>
<evidence type="ECO:0000313" key="1">
    <source>
        <dbReference type="EMBL" id="CZT24414.1"/>
    </source>
</evidence>
<organism evidence="1 2">
    <name type="scientific">Ramularia collo-cygni</name>
    <dbReference type="NCBI Taxonomy" id="112498"/>
    <lineage>
        <taxon>Eukaryota</taxon>
        <taxon>Fungi</taxon>
        <taxon>Dikarya</taxon>
        <taxon>Ascomycota</taxon>
        <taxon>Pezizomycotina</taxon>
        <taxon>Dothideomycetes</taxon>
        <taxon>Dothideomycetidae</taxon>
        <taxon>Mycosphaerellales</taxon>
        <taxon>Mycosphaerellaceae</taxon>
        <taxon>Ramularia</taxon>
    </lineage>
</organism>
<name>A0A2D3VNE2_9PEZI</name>
<proteinExistence type="predicted"/>
<dbReference type="GeneID" id="35605189"/>
<dbReference type="EMBL" id="FJUY01000021">
    <property type="protein sequence ID" value="CZT24414.1"/>
    <property type="molecule type" value="Genomic_DNA"/>
</dbReference>
<dbReference type="OrthoDB" id="5296720at2759"/>